<proteinExistence type="predicted"/>
<dbReference type="EMBL" id="DF973621">
    <property type="protein sequence ID" value="GAU36179.1"/>
    <property type="molecule type" value="Genomic_DNA"/>
</dbReference>
<organism evidence="1 2">
    <name type="scientific">Trifolium subterraneum</name>
    <name type="common">Subterranean clover</name>
    <dbReference type="NCBI Taxonomy" id="3900"/>
    <lineage>
        <taxon>Eukaryota</taxon>
        <taxon>Viridiplantae</taxon>
        <taxon>Streptophyta</taxon>
        <taxon>Embryophyta</taxon>
        <taxon>Tracheophyta</taxon>
        <taxon>Spermatophyta</taxon>
        <taxon>Magnoliopsida</taxon>
        <taxon>eudicotyledons</taxon>
        <taxon>Gunneridae</taxon>
        <taxon>Pentapetalae</taxon>
        <taxon>rosids</taxon>
        <taxon>fabids</taxon>
        <taxon>Fabales</taxon>
        <taxon>Fabaceae</taxon>
        <taxon>Papilionoideae</taxon>
        <taxon>50 kb inversion clade</taxon>
        <taxon>NPAAA clade</taxon>
        <taxon>Hologalegina</taxon>
        <taxon>IRL clade</taxon>
        <taxon>Trifolieae</taxon>
        <taxon>Trifolium</taxon>
    </lineage>
</organism>
<evidence type="ECO:0000313" key="1">
    <source>
        <dbReference type="EMBL" id="GAU36179.1"/>
    </source>
</evidence>
<dbReference type="PANTHER" id="PTHR47605">
    <property type="entry name" value="TRANSCRIPTIONAL ELONGATION REGULATOR MINIYO"/>
    <property type="match status" value="1"/>
</dbReference>
<evidence type="ECO:0000313" key="2">
    <source>
        <dbReference type="Proteomes" id="UP000242715"/>
    </source>
</evidence>
<dbReference type="PANTHER" id="PTHR47605:SF2">
    <property type="entry name" value="TRANSCRIPTIONAL ELONGATION REGULATOR MINIYO"/>
    <property type="match status" value="1"/>
</dbReference>
<keyword evidence="2" id="KW-1185">Reference proteome</keyword>
<reference evidence="2" key="1">
    <citation type="journal article" date="2017" name="Front. Plant Sci.">
        <title>Climate Clever Clovers: New Paradigm to Reduce the Environmental Footprint of Ruminants by Breeding Low Methanogenic Forages Utilizing Haplotype Variation.</title>
        <authorList>
            <person name="Kaur P."/>
            <person name="Appels R."/>
            <person name="Bayer P.E."/>
            <person name="Keeble-Gagnere G."/>
            <person name="Wang J."/>
            <person name="Hirakawa H."/>
            <person name="Shirasawa K."/>
            <person name="Vercoe P."/>
            <person name="Stefanova K."/>
            <person name="Durmic Z."/>
            <person name="Nichols P."/>
            <person name="Revell C."/>
            <person name="Isobe S.N."/>
            <person name="Edwards D."/>
            <person name="Erskine W."/>
        </authorList>
    </citation>
    <scope>NUCLEOTIDE SEQUENCE [LARGE SCALE GENOMIC DNA]</scope>
    <source>
        <strain evidence="2">cv. Daliak</strain>
    </source>
</reference>
<name>A0A2Z6NXE4_TRISU</name>
<gene>
    <name evidence="1" type="ORF">TSUD_274570</name>
</gene>
<sequence length="132" mass="14866">MSAEEVTEAKADITEKITPTTQEAKHLYYRQRTRMIRMLEERPQPPQAVAHAMLGKLLILIRRSLCMGDPGAVGYTIKGVVTLTRSVIELEYEKNGFNKSVVRDAVWTFALGPEPELALSLRFQLIIPSVLL</sequence>
<dbReference type="InterPro" id="IPR055326">
    <property type="entry name" value="MINIYO"/>
</dbReference>
<dbReference type="AlphaFoldDB" id="A0A2Z6NXE4"/>
<protein>
    <submittedName>
        <fullName evidence="1">Uncharacterized protein</fullName>
    </submittedName>
</protein>
<dbReference type="OrthoDB" id="348201at2759"/>
<accession>A0A2Z6NXE4</accession>
<dbReference type="Proteomes" id="UP000242715">
    <property type="component" value="Unassembled WGS sequence"/>
</dbReference>